<dbReference type="EMBL" id="JBANRG010000020">
    <property type="protein sequence ID" value="KAK7457090.1"/>
    <property type="molecule type" value="Genomic_DNA"/>
</dbReference>
<keyword evidence="2" id="KW-1185">Reference proteome</keyword>
<protein>
    <submittedName>
        <fullName evidence="1">Uncharacterized protein</fullName>
    </submittedName>
</protein>
<evidence type="ECO:0000313" key="2">
    <source>
        <dbReference type="Proteomes" id="UP001498398"/>
    </source>
</evidence>
<evidence type="ECO:0000313" key="1">
    <source>
        <dbReference type="EMBL" id="KAK7457090.1"/>
    </source>
</evidence>
<comment type="caution">
    <text evidence="1">The sequence shown here is derived from an EMBL/GenBank/DDBJ whole genome shotgun (WGS) entry which is preliminary data.</text>
</comment>
<gene>
    <name evidence="1" type="ORF">VKT23_010391</name>
</gene>
<proteinExistence type="predicted"/>
<sequence length="111" mass="12568">MYNPHVPLKTGREMARRNLEKVAMFFTPFASTTLESVLPSSSQERQPSSMMKVASSNNSVDKIYYFGTGELSPVVKDHSIDHRFSNIQVLVDIGEHLARVEPPSIDWDDKE</sequence>
<organism evidence="1 2">
    <name type="scientific">Marasmiellus scandens</name>
    <dbReference type="NCBI Taxonomy" id="2682957"/>
    <lineage>
        <taxon>Eukaryota</taxon>
        <taxon>Fungi</taxon>
        <taxon>Dikarya</taxon>
        <taxon>Basidiomycota</taxon>
        <taxon>Agaricomycotina</taxon>
        <taxon>Agaricomycetes</taxon>
        <taxon>Agaricomycetidae</taxon>
        <taxon>Agaricales</taxon>
        <taxon>Marasmiineae</taxon>
        <taxon>Omphalotaceae</taxon>
        <taxon>Marasmiellus</taxon>
    </lineage>
</organism>
<dbReference type="Proteomes" id="UP001498398">
    <property type="component" value="Unassembled WGS sequence"/>
</dbReference>
<reference evidence="1 2" key="1">
    <citation type="submission" date="2024-01" db="EMBL/GenBank/DDBJ databases">
        <title>A draft genome for the cacao thread blight pathogen Marasmiellus scandens.</title>
        <authorList>
            <person name="Baruah I.K."/>
            <person name="Leung J."/>
            <person name="Bukari Y."/>
            <person name="Amoako-Attah I."/>
            <person name="Meinhardt L.W."/>
            <person name="Bailey B.A."/>
            <person name="Cohen S.P."/>
        </authorList>
    </citation>
    <scope>NUCLEOTIDE SEQUENCE [LARGE SCALE GENOMIC DNA]</scope>
    <source>
        <strain evidence="1 2">GH-19</strain>
    </source>
</reference>
<name>A0ABR1JE31_9AGAR</name>
<accession>A0ABR1JE31</accession>